<evidence type="ECO:0000313" key="3">
    <source>
        <dbReference type="Proteomes" id="UP001153954"/>
    </source>
</evidence>
<dbReference type="Gene3D" id="3.60.10.10">
    <property type="entry name" value="Endonuclease/exonuclease/phosphatase"/>
    <property type="match status" value="1"/>
</dbReference>
<proteinExistence type="predicted"/>
<dbReference type="InterPro" id="IPR043502">
    <property type="entry name" value="DNA/RNA_pol_sf"/>
</dbReference>
<dbReference type="GO" id="GO:0071897">
    <property type="term" value="P:DNA biosynthetic process"/>
    <property type="evidence" value="ECO:0007669"/>
    <property type="project" value="UniProtKB-ARBA"/>
</dbReference>
<evidence type="ECO:0000259" key="1">
    <source>
        <dbReference type="PROSITE" id="PS50878"/>
    </source>
</evidence>
<dbReference type="CDD" id="cd01650">
    <property type="entry name" value="RT_nLTR_like"/>
    <property type="match status" value="1"/>
</dbReference>
<dbReference type="SUPFAM" id="SSF56219">
    <property type="entry name" value="DNase I-like"/>
    <property type="match status" value="1"/>
</dbReference>
<sequence>MNGENINILCLTEHWISISQSIFNFSGHQVASMFNREKAIRGGSLIIISKLFKYKERKDIVSLSVEQTIELACVELEHFIVVCVYRPPSGLYENFEKVLEEILLKLNNSRGLLTFGEWATPGIHKSRQRLYELYSTKAYNHNVSFASFVSAYSKMFRRVCSMAKSLYIKDKIRNAHNKIKMTWNIIACESGRVADRSFDFKLNINDNFVTSDREVASEFEKFFTDIPLSTTQSLNSSPVIAEFLLKENVKECNVIFTFKPVNPKDIIVSFRSLDVKNSADLWGLSVKVVSSIIDVVAPHLATIFNGCIKKGVFPDLMKHSKVIPIFKSGSTLDPNNFRPVSVLPTFSKIFEKIILGQMLSHFNAHNLLHKKQFGFTKGRSTADASVELIKNVFEAWERSQYALGIFCDLSKAFDCVHHETLIRKLHHYGIRNKALNLLNSYLSNRIQRVDVNGKRSPGAPLDMGVPQGSILGPFLFLIYINDLPFFVQDKHEIVLFADDTSLIFKVKRNLPMYDDVNDALSKVVYWFDSNNLLLNNKKTKLIKFTTPNVKLVDNGVELGGEMLKPVKSTKFLGIIIDSKLQWDLHIEGLASRLSSAAFAVKKIRLLTDVDTARVVYFSYFHSIMSYGILLWGNAATVNTIFVLQKRAIRAIYSLGPRVSLRDKFKEIKILTVASQYVYENVMYVHKNIHEFPRNCDMHSINTRNKHKLVMPVTRLLRVSNSFYGQCIRLYNRLPENVQKASIAKFKKIVKERLCTKGYYSINDFLEDSTPWE</sequence>
<accession>A0AAU9V751</accession>
<organism evidence="2 3">
    <name type="scientific">Euphydryas editha</name>
    <name type="common">Edith's checkerspot</name>
    <dbReference type="NCBI Taxonomy" id="104508"/>
    <lineage>
        <taxon>Eukaryota</taxon>
        <taxon>Metazoa</taxon>
        <taxon>Ecdysozoa</taxon>
        <taxon>Arthropoda</taxon>
        <taxon>Hexapoda</taxon>
        <taxon>Insecta</taxon>
        <taxon>Pterygota</taxon>
        <taxon>Neoptera</taxon>
        <taxon>Endopterygota</taxon>
        <taxon>Lepidoptera</taxon>
        <taxon>Glossata</taxon>
        <taxon>Ditrysia</taxon>
        <taxon>Papilionoidea</taxon>
        <taxon>Nymphalidae</taxon>
        <taxon>Nymphalinae</taxon>
        <taxon>Euphydryas</taxon>
    </lineage>
</organism>
<gene>
    <name evidence="2" type="ORF">EEDITHA_LOCUS21237</name>
</gene>
<dbReference type="PROSITE" id="PS50878">
    <property type="entry name" value="RT_POL"/>
    <property type="match status" value="1"/>
</dbReference>
<dbReference type="InterPro" id="IPR000477">
    <property type="entry name" value="RT_dom"/>
</dbReference>
<comment type="caution">
    <text evidence="2">The sequence shown here is derived from an EMBL/GenBank/DDBJ whole genome shotgun (WGS) entry which is preliminary data.</text>
</comment>
<name>A0AAU9V751_EUPED</name>
<dbReference type="InterPro" id="IPR036691">
    <property type="entry name" value="Endo/exonu/phosph_ase_sf"/>
</dbReference>
<evidence type="ECO:0000313" key="2">
    <source>
        <dbReference type="EMBL" id="CAH2107184.1"/>
    </source>
</evidence>
<dbReference type="SUPFAM" id="SSF56672">
    <property type="entry name" value="DNA/RNA polymerases"/>
    <property type="match status" value="1"/>
</dbReference>
<dbReference type="PANTHER" id="PTHR33332">
    <property type="entry name" value="REVERSE TRANSCRIPTASE DOMAIN-CONTAINING PROTEIN"/>
    <property type="match status" value="1"/>
</dbReference>
<dbReference type="AlphaFoldDB" id="A0AAU9V751"/>
<feature type="domain" description="Reverse transcriptase" evidence="1">
    <location>
        <begin position="306"/>
        <end position="576"/>
    </location>
</feature>
<protein>
    <recommendedName>
        <fullName evidence="1">Reverse transcriptase domain-containing protein</fullName>
    </recommendedName>
</protein>
<keyword evidence="3" id="KW-1185">Reference proteome</keyword>
<dbReference type="Pfam" id="PF00078">
    <property type="entry name" value="RVT_1"/>
    <property type="match status" value="1"/>
</dbReference>
<dbReference type="EMBL" id="CAKOGL010000030">
    <property type="protein sequence ID" value="CAH2107184.1"/>
    <property type="molecule type" value="Genomic_DNA"/>
</dbReference>
<dbReference type="Proteomes" id="UP001153954">
    <property type="component" value="Unassembled WGS sequence"/>
</dbReference>
<reference evidence="2" key="1">
    <citation type="submission" date="2022-03" db="EMBL/GenBank/DDBJ databases">
        <authorList>
            <person name="Tunstrom K."/>
        </authorList>
    </citation>
    <scope>NUCLEOTIDE SEQUENCE</scope>
</reference>